<sequence length="340" mass="39282">MEMRTRGRGRHRNRPFYAATTVHNREVAPAAYDYVKFLVVRSGQARLLSERDEYHVAVGDIAIIGPNTLCGAIPQESVSATTVYVNEDYVVDQLFWQHTDKFITRRDVIWFIETHYPEPIQLIRFGEQAVMSLSRILDELASLSEEGDSERRFHRFQALLSTFLDEVIPALKARNEPTDRAENGAQNSATLHRQIYRPTRPEARSVADQLRRNVSRRWTLSELAKSVHLSESQLRRVFIEAYGKTPSAFLTVLRTDRMADLLRQTDLPISRICREVGWEDPAYGSLQFRRRVGVNPQRYRRNYRLTQPVQSTTEAPCFSDETATKDRIPRPSFDQVVNQG</sequence>
<evidence type="ECO:0000313" key="5">
    <source>
        <dbReference type="Proteomes" id="UP000282731"/>
    </source>
</evidence>
<dbReference type="Gene3D" id="1.10.10.60">
    <property type="entry name" value="Homeodomain-like"/>
    <property type="match status" value="2"/>
</dbReference>
<organism evidence="4 5">
    <name type="scientific">Brevibacterium aurantiacum</name>
    <dbReference type="NCBI Taxonomy" id="273384"/>
    <lineage>
        <taxon>Bacteria</taxon>
        <taxon>Bacillati</taxon>
        <taxon>Actinomycetota</taxon>
        <taxon>Actinomycetes</taxon>
        <taxon>Micrococcales</taxon>
        <taxon>Brevibacteriaceae</taxon>
        <taxon>Brevibacterium</taxon>
    </lineage>
</organism>
<reference evidence="4 5" key="2">
    <citation type="submission" date="2019-01" db="EMBL/GenBank/DDBJ databases">
        <title>Comparative genomic analysis of Brevibacterium aurantiacum sheds light on its evolution and its adaptation to smear-ripened cheeses.</title>
        <authorList>
            <person name="Moineau S."/>
        </authorList>
    </citation>
    <scope>NUCLEOTIDE SEQUENCE [LARGE SCALE GENOMIC DNA]</scope>
    <source>
        <strain evidence="4 5">SMQ-1420</strain>
    </source>
</reference>
<evidence type="ECO:0000313" key="4">
    <source>
        <dbReference type="EMBL" id="AZT98102.1"/>
    </source>
</evidence>
<dbReference type="RefSeq" id="WP_114320138.1">
    <property type="nucleotide sequence ID" value="NZ_JABUYB010000015.1"/>
</dbReference>
<dbReference type="PROSITE" id="PS01124">
    <property type="entry name" value="HTH_ARAC_FAMILY_2"/>
    <property type="match status" value="1"/>
</dbReference>
<dbReference type="AlphaFoldDB" id="A0A368M0G1"/>
<accession>A0A368M0G1</accession>
<dbReference type="SUPFAM" id="SSF46689">
    <property type="entry name" value="Homeodomain-like"/>
    <property type="match status" value="2"/>
</dbReference>
<dbReference type="PANTHER" id="PTHR43280">
    <property type="entry name" value="ARAC-FAMILY TRANSCRIPTIONAL REGULATOR"/>
    <property type="match status" value="1"/>
</dbReference>
<dbReference type="Pfam" id="PF12833">
    <property type="entry name" value="HTH_18"/>
    <property type="match status" value="1"/>
</dbReference>
<keyword evidence="1" id="KW-0805">Transcription regulation</keyword>
<proteinExistence type="predicted"/>
<evidence type="ECO:0000256" key="3">
    <source>
        <dbReference type="ARBA" id="ARBA00023163"/>
    </source>
</evidence>
<dbReference type="GO" id="GO:0043565">
    <property type="term" value="F:sequence-specific DNA binding"/>
    <property type="evidence" value="ECO:0007669"/>
    <property type="project" value="InterPro"/>
</dbReference>
<keyword evidence="2" id="KW-0238">DNA-binding</keyword>
<evidence type="ECO:0000256" key="1">
    <source>
        <dbReference type="ARBA" id="ARBA00023015"/>
    </source>
</evidence>
<dbReference type="EMBL" id="CP025334">
    <property type="protein sequence ID" value="AZT98102.1"/>
    <property type="molecule type" value="Genomic_DNA"/>
</dbReference>
<keyword evidence="3" id="KW-0804">Transcription</keyword>
<protein>
    <submittedName>
        <fullName evidence="4">AraC family transcriptional regulator</fullName>
    </submittedName>
</protein>
<dbReference type="InterPro" id="IPR003313">
    <property type="entry name" value="AraC-bd"/>
</dbReference>
<dbReference type="GO" id="GO:0003700">
    <property type="term" value="F:DNA-binding transcription factor activity"/>
    <property type="evidence" value="ECO:0007669"/>
    <property type="project" value="InterPro"/>
</dbReference>
<name>A0A368M0G1_BREAU</name>
<gene>
    <name evidence="4" type="ORF">CXR27_14700</name>
</gene>
<dbReference type="SUPFAM" id="SSF51215">
    <property type="entry name" value="Regulatory protein AraC"/>
    <property type="match status" value="1"/>
</dbReference>
<dbReference type="Pfam" id="PF02311">
    <property type="entry name" value="AraC_binding"/>
    <property type="match status" value="1"/>
</dbReference>
<dbReference type="InterPro" id="IPR009057">
    <property type="entry name" value="Homeodomain-like_sf"/>
</dbReference>
<evidence type="ECO:0000256" key="2">
    <source>
        <dbReference type="ARBA" id="ARBA00023125"/>
    </source>
</evidence>
<dbReference type="InterPro" id="IPR037923">
    <property type="entry name" value="HTH-like"/>
</dbReference>
<dbReference type="PANTHER" id="PTHR43280:SF28">
    <property type="entry name" value="HTH-TYPE TRANSCRIPTIONAL ACTIVATOR RHAS"/>
    <property type="match status" value="1"/>
</dbReference>
<dbReference type="InterPro" id="IPR018060">
    <property type="entry name" value="HTH_AraC"/>
</dbReference>
<dbReference type="Proteomes" id="UP000282731">
    <property type="component" value="Chromosome"/>
</dbReference>
<dbReference type="SMART" id="SM00342">
    <property type="entry name" value="HTH_ARAC"/>
    <property type="match status" value="1"/>
</dbReference>
<reference evidence="4 5" key="1">
    <citation type="submission" date="2017-12" db="EMBL/GenBank/DDBJ databases">
        <authorList>
            <person name="Levesque S."/>
        </authorList>
    </citation>
    <scope>NUCLEOTIDE SEQUENCE [LARGE SCALE GENOMIC DNA]</scope>
    <source>
        <strain evidence="4 5">SMQ-1420</strain>
    </source>
</reference>